<accession>A0A1C5GJ08</accession>
<dbReference type="Proteomes" id="UP000198251">
    <property type="component" value="Chromosome I"/>
</dbReference>
<protein>
    <submittedName>
        <fullName evidence="1">Uncharacterized protein</fullName>
    </submittedName>
</protein>
<sequence length="390" mass="42756">MAGSLREPLNPEQEHLIRVIFEQFDRVGEWPIWQYVDLTLESRFGVDNAADVLASLPSVGERSPTSLSYGLTWRQDSYAPVRLDVPIALTVAGLRYVPEAEPLLRSFITTIRHFVDRKRNLVPSPTKVVEATVTSAEIRNELSTASIGTGAAPPPEAPMRKLRQLLAHEPFLYSVVHKPDPAKEEWTVRVPAVLRAYRGLVSIDDYLDRVIEQVAPPGPPSVPLSFGALDIPYAVGYLDAVWRYRTGSHLFVNLDPASVARLTQECGSEEEFNSLMSALADVLGQVVKPGQSSPPQRGALEAVRDHLSAVLDVEAADRVAAAIGTLIHLRRLRVSAQHGDARHRAVTAFQQIGLAFPPVSWQAAWAHVAVTAKGALDVLREEIHVGLPSV</sequence>
<dbReference type="EMBL" id="LT607733">
    <property type="protein sequence ID" value="SCG19747.1"/>
    <property type="molecule type" value="Genomic_DNA"/>
</dbReference>
<dbReference type="RefSeq" id="WP_089003167.1">
    <property type="nucleotide sequence ID" value="NZ_LT607733.1"/>
</dbReference>
<evidence type="ECO:0000313" key="2">
    <source>
        <dbReference type="EMBL" id="SCG19762.1"/>
    </source>
</evidence>
<proteinExistence type="predicted"/>
<dbReference type="AlphaFoldDB" id="A0A1C5GJ08"/>
<reference evidence="1 3" key="1">
    <citation type="submission" date="2016-06" db="EMBL/GenBank/DDBJ databases">
        <authorList>
            <person name="Kjaerup R.B."/>
            <person name="Dalgaard T.S."/>
            <person name="Juul-Madsen H.R."/>
        </authorList>
    </citation>
    <scope>NUCLEOTIDE SEQUENCE [LARGE SCALE GENOMIC DNA]</scope>
    <source>
        <strain evidence="1 3">DSM 43913</strain>
    </source>
</reference>
<evidence type="ECO:0000313" key="3">
    <source>
        <dbReference type="Proteomes" id="UP000198251"/>
    </source>
</evidence>
<gene>
    <name evidence="1" type="ORF">GA0070610_6136</name>
    <name evidence="2" type="ORF">GA0070610_6151</name>
</gene>
<dbReference type="EMBL" id="LT607733">
    <property type="protein sequence ID" value="SCG19762.1"/>
    <property type="molecule type" value="Genomic_DNA"/>
</dbReference>
<organism evidence="1 3">
    <name type="scientific">Micromonospora echinofusca</name>
    <dbReference type="NCBI Taxonomy" id="47858"/>
    <lineage>
        <taxon>Bacteria</taxon>
        <taxon>Bacillati</taxon>
        <taxon>Actinomycetota</taxon>
        <taxon>Actinomycetes</taxon>
        <taxon>Micromonosporales</taxon>
        <taxon>Micromonosporaceae</taxon>
        <taxon>Micromonospora</taxon>
    </lineage>
</organism>
<name>A0A1C5GJ08_MICEH</name>
<evidence type="ECO:0000313" key="1">
    <source>
        <dbReference type="EMBL" id="SCG19747.1"/>
    </source>
</evidence>
<dbReference type="GeneID" id="95805788"/>
<keyword evidence="3" id="KW-1185">Reference proteome</keyword>